<dbReference type="SUPFAM" id="SSF46785">
    <property type="entry name" value="Winged helix' DNA-binding domain"/>
    <property type="match status" value="1"/>
</dbReference>
<keyword evidence="5" id="KW-0934">Plastid</keyword>
<protein>
    <submittedName>
        <fullName evidence="5">Global nitrogen transcriptional regulator</fullName>
    </submittedName>
</protein>
<keyword evidence="2" id="KW-0238">DNA-binding</keyword>
<dbReference type="RefSeq" id="YP_009293952.1">
    <property type="nucleotide sequence ID" value="NC_031145.1"/>
</dbReference>
<accession>A0A1C9CB67</accession>
<proteinExistence type="predicted"/>
<keyword evidence="3" id="KW-0804">Transcription</keyword>
<dbReference type="InterPro" id="IPR012318">
    <property type="entry name" value="HTH_CRP"/>
</dbReference>
<dbReference type="InterPro" id="IPR036388">
    <property type="entry name" value="WH-like_DNA-bd_sf"/>
</dbReference>
<dbReference type="EMBL" id="KX284715">
    <property type="protein sequence ID" value="AOM65640.1"/>
    <property type="molecule type" value="Genomic_DNA"/>
</dbReference>
<evidence type="ECO:0000256" key="3">
    <source>
        <dbReference type="ARBA" id="ARBA00023163"/>
    </source>
</evidence>
<dbReference type="InterPro" id="IPR018490">
    <property type="entry name" value="cNMP-bd_dom_sf"/>
</dbReference>
<dbReference type="Pfam" id="PF13545">
    <property type="entry name" value="HTH_Crp_2"/>
    <property type="match status" value="1"/>
</dbReference>
<sequence>MKWINSLSEEKVPFQIYKLNKGDAIISRPDYDNSKLLIILDGYIYLMKVFTNKETLSIGILNTNSIIDIKFILSKNKHYYYKALAVSSTFIISFEIKNVLNLKTLEKRLIEDVLKSYILTIAKYEIMTNILAHKDIKNRLIQLLLILCEECGVIRNHYIIIPLKLSHSTLSLIIGSNRVTIARLMKRLQQRMLISYTGQQIQIHNPIALSYFNNIHNKS</sequence>
<geneLocation type="plastid" evidence="5"/>
<dbReference type="GO" id="GO:0003677">
    <property type="term" value="F:DNA binding"/>
    <property type="evidence" value="ECO:0007669"/>
    <property type="project" value="UniProtKB-KW"/>
</dbReference>
<evidence type="ECO:0000313" key="5">
    <source>
        <dbReference type="EMBL" id="AOM65640.1"/>
    </source>
</evidence>
<dbReference type="GeneID" id="29069819"/>
<feature type="domain" description="HTH crp-type" evidence="4">
    <location>
        <begin position="134"/>
        <end position="207"/>
    </location>
</feature>
<evidence type="ECO:0000256" key="1">
    <source>
        <dbReference type="ARBA" id="ARBA00023015"/>
    </source>
</evidence>
<reference evidence="5" key="1">
    <citation type="journal article" date="2016" name="BMC Biol.">
        <title>Parallel evolution of highly conserved plastid genome architecture in red seaweeds and seed plants.</title>
        <authorList>
            <person name="Lee J."/>
            <person name="Cho C.H."/>
            <person name="Park S.I."/>
            <person name="Choi J.W."/>
            <person name="Song H.S."/>
            <person name="West J.A."/>
            <person name="Bhattacharya D."/>
            <person name="Yoon H.S."/>
        </authorList>
    </citation>
    <scope>NUCLEOTIDE SEQUENCE</scope>
</reference>
<organism evidence="5">
    <name type="scientific">Ahnfeltia plicata</name>
    <dbReference type="NCBI Taxonomy" id="28023"/>
    <lineage>
        <taxon>Eukaryota</taxon>
        <taxon>Rhodophyta</taxon>
        <taxon>Florideophyceae</taxon>
        <taxon>Ahnfeltiophycidae</taxon>
        <taxon>Ahnfeltiales</taxon>
        <taxon>Ahnfeltiaceae</taxon>
        <taxon>Ahnfeltia</taxon>
    </lineage>
</organism>
<evidence type="ECO:0000259" key="4">
    <source>
        <dbReference type="PROSITE" id="PS51063"/>
    </source>
</evidence>
<dbReference type="SMART" id="SM00419">
    <property type="entry name" value="HTH_CRP"/>
    <property type="match status" value="1"/>
</dbReference>
<dbReference type="GO" id="GO:0006355">
    <property type="term" value="P:regulation of DNA-templated transcription"/>
    <property type="evidence" value="ECO:0007669"/>
    <property type="project" value="InterPro"/>
</dbReference>
<evidence type="ECO:0000256" key="2">
    <source>
        <dbReference type="ARBA" id="ARBA00023125"/>
    </source>
</evidence>
<dbReference type="AlphaFoldDB" id="A0A1C9CB67"/>
<name>A0A1C9CB67_9FLOR</name>
<dbReference type="Gene3D" id="1.10.10.10">
    <property type="entry name" value="Winged helix-like DNA-binding domain superfamily/Winged helix DNA-binding domain"/>
    <property type="match status" value="1"/>
</dbReference>
<gene>
    <name evidence="5" type="primary">ntcA</name>
    <name evidence="5" type="ORF">Ahnf_155</name>
</gene>
<dbReference type="PROSITE" id="PS51063">
    <property type="entry name" value="HTH_CRP_2"/>
    <property type="match status" value="1"/>
</dbReference>
<dbReference type="InterPro" id="IPR036390">
    <property type="entry name" value="WH_DNA-bd_sf"/>
</dbReference>
<dbReference type="SUPFAM" id="SSF51206">
    <property type="entry name" value="cAMP-binding domain-like"/>
    <property type="match status" value="1"/>
</dbReference>
<keyword evidence="1" id="KW-0805">Transcription regulation</keyword>